<evidence type="ECO:0000256" key="8">
    <source>
        <dbReference type="ARBA" id="ARBA00023002"/>
    </source>
</evidence>
<keyword evidence="7 12" id="KW-1133">Transmembrane helix</keyword>
<sequence>MRKTSSLAYVLLLVLPVLVGLTVSALLLVDYLRPAPLFCESGGGCDRIRQTDYSSFLGVPLPAFGLLGYLALGALTFFLRGPVARRVEVGLAGLSGLIGAALLLLQVKLATFCPYCTIVDTCSLLVFAGSLLRLRHESDPPATLVPRLLGGAAMAGAVAVPFLIGRSVSTVPPVIAAEIDKTPEGKVTVVDFVDFECPFCRITHEAFGPILASHASQIRLVRKQVPLTRIHPNALDAARAACCGEQLGKGEEMANALFQTEDLTPAGCEKLALSLGLDLGAYRSCIGDPKVDERIQKETAEFRASKSRGLPTIFIGEHKLEGMQGAAELESTMARAIADQS</sequence>
<evidence type="ECO:0000256" key="4">
    <source>
        <dbReference type="ARBA" id="ARBA00022692"/>
    </source>
</evidence>
<evidence type="ECO:0000313" key="14">
    <source>
        <dbReference type="EMBL" id="WXA93170.1"/>
    </source>
</evidence>
<dbReference type="RefSeq" id="WP_394843767.1">
    <property type="nucleotide sequence ID" value="NZ_CP089982.1"/>
</dbReference>
<dbReference type="InterPro" id="IPR038354">
    <property type="entry name" value="VKOR_sf"/>
</dbReference>
<evidence type="ECO:0000256" key="10">
    <source>
        <dbReference type="ARBA" id="ARBA00023157"/>
    </source>
</evidence>
<name>A0ABZ2K7Q2_9BACT</name>
<evidence type="ECO:0000313" key="15">
    <source>
        <dbReference type="Proteomes" id="UP001379533"/>
    </source>
</evidence>
<dbReference type="EMBL" id="CP089982">
    <property type="protein sequence ID" value="WXA93170.1"/>
    <property type="molecule type" value="Genomic_DNA"/>
</dbReference>
<keyword evidence="4 12" id="KW-0812">Transmembrane</keyword>
<dbReference type="Gene3D" id="3.40.30.10">
    <property type="entry name" value="Glutaredoxin"/>
    <property type="match status" value="1"/>
</dbReference>
<comment type="similarity">
    <text evidence="2">Belongs to the thioredoxin family. DsbA subfamily.</text>
</comment>
<reference evidence="14 15" key="1">
    <citation type="submission" date="2021-12" db="EMBL/GenBank/DDBJ databases">
        <title>Discovery of the Pendulisporaceae a myxobacterial family with distinct sporulation behavior and unique specialized metabolism.</title>
        <authorList>
            <person name="Garcia R."/>
            <person name="Popoff A."/>
            <person name="Bader C.D."/>
            <person name="Loehr J."/>
            <person name="Walesch S."/>
            <person name="Walt C."/>
            <person name="Boldt J."/>
            <person name="Bunk B."/>
            <person name="Haeckl F.J.F.P.J."/>
            <person name="Gunesch A.P."/>
            <person name="Birkelbach J."/>
            <person name="Nuebel U."/>
            <person name="Pietschmann T."/>
            <person name="Bach T."/>
            <person name="Mueller R."/>
        </authorList>
    </citation>
    <scope>NUCLEOTIDE SEQUENCE [LARGE SCALE GENOMIC DNA]</scope>
    <source>
        <strain evidence="14 15">MSr12523</strain>
    </source>
</reference>
<dbReference type="Pfam" id="PF07884">
    <property type="entry name" value="VKOR"/>
    <property type="match status" value="1"/>
</dbReference>
<evidence type="ECO:0000259" key="13">
    <source>
        <dbReference type="PROSITE" id="PS51352"/>
    </source>
</evidence>
<evidence type="ECO:0000256" key="3">
    <source>
        <dbReference type="ARBA" id="ARBA00006214"/>
    </source>
</evidence>
<feature type="transmembrane region" description="Helical" evidence="12">
    <location>
        <begin position="87"/>
        <end position="106"/>
    </location>
</feature>
<dbReference type="InterPro" id="IPR012932">
    <property type="entry name" value="VKOR"/>
</dbReference>
<protein>
    <submittedName>
        <fullName evidence="14">Thioredoxin domain-containing protein</fullName>
    </submittedName>
</protein>
<evidence type="ECO:0000256" key="12">
    <source>
        <dbReference type="SAM" id="Phobius"/>
    </source>
</evidence>
<accession>A0ABZ2K7Q2</accession>
<evidence type="ECO:0000256" key="1">
    <source>
        <dbReference type="ARBA" id="ARBA00004141"/>
    </source>
</evidence>
<evidence type="ECO:0000256" key="5">
    <source>
        <dbReference type="ARBA" id="ARBA00022719"/>
    </source>
</evidence>
<dbReference type="InterPro" id="IPR012336">
    <property type="entry name" value="Thioredoxin-like_fold"/>
</dbReference>
<keyword evidence="6" id="KW-0732">Signal</keyword>
<comment type="subcellular location">
    <subcellularLocation>
        <location evidence="1">Membrane</location>
        <topology evidence="1">Multi-pass membrane protein</topology>
    </subcellularLocation>
</comment>
<dbReference type="Pfam" id="PF13462">
    <property type="entry name" value="Thioredoxin_4"/>
    <property type="match status" value="1"/>
</dbReference>
<dbReference type="Gene3D" id="1.20.1440.130">
    <property type="entry name" value="VKOR domain"/>
    <property type="match status" value="1"/>
</dbReference>
<comment type="similarity">
    <text evidence="3">Belongs to the VKOR family.</text>
</comment>
<feature type="transmembrane region" description="Helical" evidence="12">
    <location>
        <begin position="144"/>
        <end position="164"/>
    </location>
</feature>
<feature type="transmembrane region" description="Helical" evidence="12">
    <location>
        <begin position="61"/>
        <end position="80"/>
    </location>
</feature>
<evidence type="ECO:0000256" key="2">
    <source>
        <dbReference type="ARBA" id="ARBA00005791"/>
    </source>
</evidence>
<keyword evidence="9 12" id="KW-0472">Membrane</keyword>
<dbReference type="Proteomes" id="UP001379533">
    <property type="component" value="Chromosome"/>
</dbReference>
<keyword evidence="15" id="KW-1185">Reference proteome</keyword>
<dbReference type="PANTHER" id="PTHR13887">
    <property type="entry name" value="GLUTATHIONE S-TRANSFERASE KAPPA"/>
    <property type="match status" value="1"/>
</dbReference>
<evidence type="ECO:0000256" key="7">
    <source>
        <dbReference type="ARBA" id="ARBA00022989"/>
    </source>
</evidence>
<organism evidence="14 15">
    <name type="scientific">Pendulispora brunnea</name>
    <dbReference type="NCBI Taxonomy" id="2905690"/>
    <lineage>
        <taxon>Bacteria</taxon>
        <taxon>Pseudomonadati</taxon>
        <taxon>Myxococcota</taxon>
        <taxon>Myxococcia</taxon>
        <taxon>Myxococcales</taxon>
        <taxon>Sorangiineae</taxon>
        <taxon>Pendulisporaceae</taxon>
        <taxon>Pendulispora</taxon>
    </lineage>
</organism>
<keyword evidence="11" id="KW-0676">Redox-active center</keyword>
<dbReference type="InterPro" id="IPR036249">
    <property type="entry name" value="Thioredoxin-like_sf"/>
</dbReference>
<gene>
    <name evidence="14" type="ORF">LZC95_42800</name>
</gene>
<dbReference type="SMART" id="SM00756">
    <property type="entry name" value="VKc"/>
    <property type="match status" value="1"/>
</dbReference>
<dbReference type="InterPro" id="IPR013766">
    <property type="entry name" value="Thioredoxin_domain"/>
</dbReference>
<feature type="transmembrane region" description="Helical" evidence="12">
    <location>
        <begin position="7"/>
        <end position="28"/>
    </location>
</feature>
<keyword evidence="8" id="KW-0560">Oxidoreductase</keyword>
<dbReference type="PANTHER" id="PTHR13887:SF14">
    <property type="entry name" value="DISULFIDE BOND FORMATION PROTEIN D"/>
    <property type="match status" value="1"/>
</dbReference>
<evidence type="ECO:0000256" key="11">
    <source>
        <dbReference type="ARBA" id="ARBA00023284"/>
    </source>
</evidence>
<evidence type="ECO:0000256" key="6">
    <source>
        <dbReference type="ARBA" id="ARBA00022729"/>
    </source>
</evidence>
<keyword evidence="10" id="KW-1015">Disulfide bond</keyword>
<proteinExistence type="inferred from homology"/>
<feature type="domain" description="Thioredoxin" evidence="13">
    <location>
        <begin position="148"/>
        <end position="338"/>
    </location>
</feature>
<keyword evidence="5" id="KW-0874">Quinone</keyword>
<evidence type="ECO:0000256" key="9">
    <source>
        <dbReference type="ARBA" id="ARBA00023136"/>
    </source>
</evidence>
<dbReference type="SUPFAM" id="SSF52833">
    <property type="entry name" value="Thioredoxin-like"/>
    <property type="match status" value="1"/>
</dbReference>
<dbReference type="PROSITE" id="PS51352">
    <property type="entry name" value="THIOREDOXIN_2"/>
    <property type="match status" value="1"/>
</dbReference>
<feature type="transmembrane region" description="Helical" evidence="12">
    <location>
        <begin position="112"/>
        <end position="132"/>
    </location>
</feature>